<dbReference type="GO" id="GO:0006465">
    <property type="term" value="P:signal peptide processing"/>
    <property type="evidence" value="ECO:0007669"/>
    <property type="project" value="TreeGrafter"/>
</dbReference>
<comment type="caution">
    <text evidence="10">The sequence shown here is derived from an EMBL/GenBank/DDBJ whole genome shotgun (WGS) entry which is preliminary data.</text>
</comment>
<sequence length="257" mass="28653">MEIYNNIVVSFIFFYGLILGSFFNVVGLRVPLKKSIIVPRSACPNCGHQLKAYELIPVLSFLIQGGKCRGCKSRISPIYPTFELLTGILFAAAPYLVGWSWELLIALTLISLFMIIIVSDIHYMIIPDKILLWFAGIFLLERIFVPLTPWWDSLIGMATGFLLLLIIALVSKGGMGFGDVKLYALLGFVLGIKLVLLSFFLSTLYGAVIGGLALIFKIVKRRQPIPFGPFIAAGTLSAYFWGTDLINMYFQFLNQGF</sequence>
<evidence type="ECO:0000259" key="8">
    <source>
        <dbReference type="Pfam" id="PF01478"/>
    </source>
</evidence>
<feature type="transmembrane region" description="Helical" evidence="7">
    <location>
        <begin position="153"/>
        <end position="170"/>
    </location>
</feature>
<dbReference type="EMBL" id="JAVGVR010000001">
    <property type="protein sequence ID" value="MDQ6599825.1"/>
    <property type="molecule type" value="Genomic_DNA"/>
</dbReference>
<dbReference type="InterPro" id="IPR000045">
    <property type="entry name" value="Prepilin_IV_endopep_pep"/>
</dbReference>
<comment type="similarity">
    <text evidence="2">Belongs to the peptidase A24 family.</text>
</comment>
<feature type="domain" description="Prepilin peptidase A24 N-terminal" evidence="9">
    <location>
        <begin position="15"/>
        <end position="93"/>
    </location>
</feature>
<dbReference type="InterPro" id="IPR050882">
    <property type="entry name" value="Prepilin_peptidase/N-MTase"/>
</dbReference>
<evidence type="ECO:0000313" key="10">
    <source>
        <dbReference type="EMBL" id="MDQ6599825.1"/>
    </source>
</evidence>
<keyword evidence="11" id="KW-1185">Reference proteome</keyword>
<evidence type="ECO:0000256" key="4">
    <source>
        <dbReference type="ARBA" id="ARBA00022692"/>
    </source>
</evidence>
<dbReference type="PANTHER" id="PTHR30487:SF0">
    <property type="entry name" value="PREPILIN LEADER PEPTIDASE_N-METHYLTRANSFERASE-RELATED"/>
    <property type="match status" value="1"/>
</dbReference>
<keyword evidence="6 7" id="KW-0472">Membrane</keyword>
<dbReference type="Proteomes" id="UP001178888">
    <property type="component" value="Unassembled WGS sequence"/>
</dbReference>
<gene>
    <name evidence="10" type="ORF">RCG21_26360</name>
</gene>
<evidence type="ECO:0000256" key="3">
    <source>
        <dbReference type="ARBA" id="ARBA00022475"/>
    </source>
</evidence>
<feature type="domain" description="Prepilin type IV endopeptidase peptidase" evidence="8">
    <location>
        <begin position="108"/>
        <end position="210"/>
    </location>
</feature>
<evidence type="ECO:0000313" key="11">
    <source>
        <dbReference type="Proteomes" id="UP001178888"/>
    </source>
</evidence>
<feature type="transmembrane region" description="Helical" evidence="7">
    <location>
        <begin position="182"/>
        <end position="215"/>
    </location>
</feature>
<dbReference type="AlphaFoldDB" id="A0AA90R5N8"/>
<dbReference type="GO" id="GO:0005886">
    <property type="term" value="C:plasma membrane"/>
    <property type="evidence" value="ECO:0007669"/>
    <property type="project" value="UniProtKB-SubCell"/>
</dbReference>
<evidence type="ECO:0000256" key="2">
    <source>
        <dbReference type="ARBA" id="ARBA00005801"/>
    </source>
</evidence>
<feature type="transmembrane region" description="Helical" evidence="7">
    <location>
        <begin position="103"/>
        <end position="123"/>
    </location>
</feature>
<dbReference type="PANTHER" id="PTHR30487">
    <property type="entry name" value="TYPE 4 PREPILIN-LIKE PROTEINS LEADER PEPTIDE-PROCESSING ENZYME"/>
    <property type="match status" value="1"/>
</dbReference>
<feature type="transmembrane region" description="Helical" evidence="7">
    <location>
        <begin position="77"/>
        <end position="97"/>
    </location>
</feature>
<dbReference type="Pfam" id="PF01478">
    <property type="entry name" value="Peptidase_A24"/>
    <property type="match status" value="1"/>
</dbReference>
<keyword evidence="3" id="KW-1003">Cell membrane</keyword>
<accession>A0AA90R5N8</accession>
<reference evidence="10" key="1">
    <citation type="submission" date="2023-08" db="EMBL/GenBank/DDBJ databases">
        <title>Nitrogen cycling bacteria in agricultural field soils.</title>
        <authorList>
            <person name="Jang J."/>
        </authorList>
    </citation>
    <scope>NUCLEOTIDE SEQUENCE</scope>
    <source>
        <strain evidence="10">PS3-36</strain>
    </source>
</reference>
<dbReference type="InterPro" id="IPR010627">
    <property type="entry name" value="Prepilin_pept_A24_N"/>
</dbReference>
<feature type="transmembrane region" description="Helical" evidence="7">
    <location>
        <begin position="227"/>
        <end position="250"/>
    </location>
</feature>
<evidence type="ECO:0000256" key="1">
    <source>
        <dbReference type="ARBA" id="ARBA00004651"/>
    </source>
</evidence>
<protein>
    <submittedName>
        <fullName evidence="10">Prepilin peptidase</fullName>
    </submittedName>
</protein>
<evidence type="ECO:0000256" key="7">
    <source>
        <dbReference type="SAM" id="Phobius"/>
    </source>
</evidence>
<dbReference type="Pfam" id="PF06750">
    <property type="entry name" value="A24_N_bact"/>
    <property type="match status" value="1"/>
</dbReference>
<name>A0AA90R5N8_9BACI</name>
<keyword evidence="5 7" id="KW-1133">Transmembrane helix</keyword>
<organism evidence="10 11">
    <name type="scientific">Bacillus salipaludis</name>
    <dbReference type="NCBI Taxonomy" id="2547811"/>
    <lineage>
        <taxon>Bacteria</taxon>
        <taxon>Bacillati</taxon>
        <taxon>Bacillota</taxon>
        <taxon>Bacilli</taxon>
        <taxon>Bacillales</taxon>
        <taxon>Bacillaceae</taxon>
        <taxon>Bacillus</taxon>
    </lineage>
</organism>
<dbReference type="Gene3D" id="1.20.120.1220">
    <property type="match status" value="1"/>
</dbReference>
<feature type="transmembrane region" description="Helical" evidence="7">
    <location>
        <begin position="6"/>
        <end position="26"/>
    </location>
</feature>
<proteinExistence type="inferred from homology"/>
<dbReference type="GO" id="GO:0004190">
    <property type="term" value="F:aspartic-type endopeptidase activity"/>
    <property type="evidence" value="ECO:0007669"/>
    <property type="project" value="InterPro"/>
</dbReference>
<evidence type="ECO:0000256" key="6">
    <source>
        <dbReference type="ARBA" id="ARBA00023136"/>
    </source>
</evidence>
<evidence type="ECO:0000259" key="9">
    <source>
        <dbReference type="Pfam" id="PF06750"/>
    </source>
</evidence>
<comment type="subcellular location">
    <subcellularLocation>
        <location evidence="1">Cell membrane</location>
        <topology evidence="1">Multi-pass membrane protein</topology>
    </subcellularLocation>
</comment>
<keyword evidence="4 7" id="KW-0812">Transmembrane</keyword>
<evidence type="ECO:0000256" key="5">
    <source>
        <dbReference type="ARBA" id="ARBA00022989"/>
    </source>
</evidence>